<dbReference type="InterPro" id="IPR023387">
    <property type="entry name" value="DUF1653-like_dom"/>
</dbReference>
<dbReference type="AlphaFoldDB" id="A0A167DB75"/>
<protein>
    <recommendedName>
        <fullName evidence="1">DUF1653 domain-containing protein</fullName>
    </recommendedName>
</protein>
<evidence type="ECO:0000313" key="3">
    <source>
        <dbReference type="Proteomes" id="UP000076587"/>
    </source>
</evidence>
<dbReference type="Proteomes" id="UP000076587">
    <property type="component" value="Unassembled WGS sequence"/>
</dbReference>
<reference evidence="2 3" key="1">
    <citation type="submission" date="2013-07" db="EMBL/GenBank/DDBJ databases">
        <title>Comparative Genomic and Metabolomic Analysis of Twelve Strains of Pseudoalteromonas luteoviolacea.</title>
        <authorList>
            <person name="Vynne N.G."/>
            <person name="Mansson M."/>
            <person name="Gram L."/>
        </authorList>
    </citation>
    <scope>NUCLEOTIDE SEQUENCE [LARGE SCALE GENOMIC DNA]</scope>
    <source>
        <strain evidence="2 3">NCIMB 1942</strain>
    </source>
</reference>
<dbReference type="Gene3D" id="2.30.30.320">
    <property type="entry name" value="DUF1653-like domain"/>
    <property type="match status" value="1"/>
</dbReference>
<evidence type="ECO:0000313" key="2">
    <source>
        <dbReference type="EMBL" id="KZN48631.1"/>
    </source>
</evidence>
<dbReference type="EMBL" id="AUXT01000145">
    <property type="protein sequence ID" value="KZN48631.1"/>
    <property type="molecule type" value="Genomic_DNA"/>
</dbReference>
<gene>
    <name evidence="2" type="ORF">N482_07300</name>
</gene>
<name>A0A167DB75_9GAMM</name>
<sequence length="73" mass="8772">MPSELKKGIYRHYKGKEYKVMFVATHSESEEPLVIYQTLYGKYDHWARPLSMFIEEVIVDGKAQPRFQYLRDE</sequence>
<proteinExistence type="predicted"/>
<feature type="domain" description="DUF1653" evidence="1">
    <location>
        <begin position="8"/>
        <end position="69"/>
    </location>
</feature>
<organism evidence="2 3">
    <name type="scientific">Pseudoalteromonas luteoviolacea NCIMB 1942</name>
    <dbReference type="NCBI Taxonomy" id="1365253"/>
    <lineage>
        <taxon>Bacteria</taxon>
        <taxon>Pseudomonadati</taxon>
        <taxon>Pseudomonadota</taxon>
        <taxon>Gammaproteobacteria</taxon>
        <taxon>Alteromonadales</taxon>
        <taxon>Pseudoalteromonadaceae</taxon>
        <taxon>Pseudoalteromonas</taxon>
    </lineage>
</organism>
<accession>A0A167DB75</accession>
<dbReference type="PATRIC" id="fig|1365253.3.peg.1713"/>
<dbReference type="RefSeq" id="WP_063376498.1">
    <property type="nucleotide sequence ID" value="NZ_AUXT01000145.1"/>
</dbReference>
<dbReference type="OrthoDB" id="371169at2"/>
<evidence type="ECO:0000259" key="1">
    <source>
        <dbReference type="Pfam" id="PF07866"/>
    </source>
</evidence>
<comment type="caution">
    <text evidence="2">The sequence shown here is derived from an EMBL/GenBank/DDBJ whole genome shotgun (WGS) entry which is preliminary data.</text>
</comment>
<dbReference type="InterPro" id="IPR037135">
    <property type="entry name" value="DUF1653-like_dom_sf"/>
</dbReference>
<dbReference type="Pfam" id="PF07866">
    <property type="entry name" value="DUF1653"/>
    <property type="match status" value="1"/>
</dbReference>